<accession>A0ABC9CE50</accession>
<dbReference type="SMART" id="SM00516">
    <property type="entry name" value="SEC14"/>
    <property type="match status" value="1"/>
</dbReference>
<dbReference type="SUPFAM" id="SSF46938">
    <property type="entry name" value="CRAL/TRIO N-terminal domain"/>
    <property type="match status" value="1"/>
</dbReference>
<feature type="region of interest" description="Disordered" evidence="1">
    <location>
        <begin position="346"/>
        <end position="415"/>
    </location>
</feature>
<evidence type="ECO:0000256" key="1">
    <source>
        <dbReference type="SAM" id="MobiDB-lite"/>
    </source>
</evidence>
<dbReference type="Proteomes" id="UP001497457">
    <property type="component" value="Chromosome 4rd"/>
</dbReference>
<dbReference type="PANTHER" id="PTHR45824">
    <property type="entry name" value="GH16843P"/>
    <property type="match status" value="1"/>
</dbReference>
<dbReference type="SMART" id="SM01100">
    <property type="entry name" value="CRAL_TRIO_N"/>
    <property type="match status" value="1"/>
</dbReference>
<feature type="region of interest" description="Disordered" evidence="1">
    <location>
        <begin position="22"/>
        <end position="61"/>
    </location>
</feature>
<dbReference type="SUPFAM" id="SSF52087">
    <property type="entry name" value="CRAL/TRIO domain"/>
    <property type="match status" value="1"/>
</dbReference>
<dbReference type="Gene3D" id="3.40.525.10">
    <property type="entry name" value="CRAL-TRIO lipid binding domain"/>
    <property type="match status" value="1"/>
</dbReference>
<evidence type="ECO:0000313" key="4">
    <source>
        <dbReference type="EMBL" id="CAL5055917.1"/>
    </source>
</evidence>
<keyword evidence="5" id="KW-1185">Reference proteome</keyword>
<dbReference type="InterPro" id="IPR036865">
    <property type="entry name" value="CRAL-TRIO_dom_sf"/>
</dbReference>
<reference evidence="3 5" key="2">
    <citation type="submission" date="2024-10" db="EMBL/GenBank/DDBJ databases">
        <authorList>
            <person name="Ryan C."/>
        </authorList>
    </citation>
    <scope>NUCLEOTIDE SEQUENCE [LARGE SCALE GENOMIC DNA]</scope>
</reference>
<sequence>MRSSSPFLFAYLSSPVFASSQARRSWEGDGSDGHGPASRAPRPAHPASPPSSSPERGLAEREGTMSLASGVTNGHGKEAALYEEQKSKIGKVRTELGQLSGKSALYCSDGSIARYLIARNWDVRKATKMLKKTLKWRSEYKPDEIRWDDISDEAVTGKIYRTDYFDKSGRSILVMRPGCQNTKNANGQVKYLVYCMENAILNLPHGQDQMVWLIDFAGFNLGNLSIHVTKLTADVLQGHYPERLGVAILYNAPKFFEPFWKMASPLLERKTRNKVKFVYSDRPDTMKIIEDLFNMDELECAFGGKNPAAFNINDYAVRMREDDKKMPSFWSPENSALASEPYLMSNQKPQESSSMGVKTEETDSEKREETDTTPEKKEESDTESGKEEGTQTELSTVEQESLPGEDTGPADKSGP</sequence>
<feature type="compositionally biased region" description="Basic and acidic residues" evidence="1">
    <location>
        <begin position="358"/>
        <end position="389"/>
    </location>
</feature>
<proteinExistence type="predicted"/>
<dbReference type="Proteomes" id="UP001497457">
    <property type="component" value="Chromosome 3rd"/>
</dbReference>
<dbReference type="InterPro" id="IPR001251">
    <property type="entry name" value="CRAL-TRIO_dom"/>
</dbReference>
<evidence type="ECO:0000313" key="5">
    <source>
        <dbReference type="Proteomes" id="UP001497457"/>
    </source>
</evidence>
<dbReference type="InterPro" id="IPR052578">
    <property type="entry name" value="PI_Transfer_CRAL-TRIO"/>
</dbReference>
<dbReference type="EMBL" id="OZ075113">
    <property type="protein sequence ID" value="CAL5019613.1"/>
    <property type="molecule type" value="Genomic_DNA"/>
</dbReference>
<protein>
    <recommendedName>
        <fullName evidence="2">CRAL-TRIO domain-containing protein</fullName>
    </recommendedName>
</protein>
<feature type="domain" description="CRAL-TRIO" evidence="2">
    <location>
        <begin position="147"/>
        <end position="310"/>
    </location>
</feature>
<dbReference type="Pfam" id="PF00650">
    <property type="entry name" value="CRAL_TRIO"/>
    <property type="match status" value="1"/>
</dbReference>
<dbReference type="EMBL" id="OZ075114">
    <property type="protein sequence ID" value="CAL5055917.1"/>
    <property type="molecule type" value="Genomic_DNA"/>
</dbReference>
<dbReference type="CDD" id="cd00170">
    <property type="entry name" value="SEC14"/>
    <property type="match status" value="1"/>
</dbReference>
<dbReference type="AlphaFoldDB" id="A0ABC9CE50"/>
<evidence type="ECO:0000313" key="3">
    <source>
        <dbReference type="EMBL" id="CAL5019613.1"/>
    </source>
</evidence>
<gene>
    <name evidence="3" type="ORF">URODEC1_LOCUS74872</name>
    <name evidence="4" type="ORF">URODEC1_LOCUS94727</name>
</gene>
<feature type="compositionally biased region" description="Polar residues" evidence="1">
    <location>
        <begin position="346"/>
        <end position="356"/>
    </location>
</feature>
<dbReference type="InterPro" id="IPR036273">
    <property type="entry name" value="CRAL/TRIO_N_dom_sf"/>
</dbReference>
<feature type="compositionally biased region" description="Pro residues" evidence="1">
    <location>
        <begin position="43"/>
        <end position="52"/>
    </location>
</feature>
<dbReference type="PROSITE" id="PS50191">
    <property type="entry name" value="CRAL_TRIO"/>
    <property type="match status" value="1"/>
</dbReference>
<evidence type="ECO:0000259" key="2">
    <source>
        <dbReference type="PROSITE" id="PS50191"/>
    </source>
</evidence>
<name>A0ABC9CE50_9POAL</name>
<dbReference type="FunFam" id="3.40.525.10:FF:000008">
    <property type="entry name" value="Phosphatidylinositol transfer protein 3"/>
    <property type="match status" value="1"/>
</dbReference>
<dbReference type="PANTHER" id="PTHR45824:SF6">
    <property type="entry name" value="F16L1.9 PROTEIN"/>
    <property type="match status" value="1"/>
</dbReference>
<reference evidence="5" key="1">
    <citation type="submission" date="2024-06" db="EMBL/GenBank/DDBJ databases">
        <authorList>
            <person name="Ryan C."/>
        </authorList>
    </citation>
    <scope>NUCLEOTIDE SEQUENCE [LARGE SCALE GENOMIC DNA]</scope>
</reference>
<organism evidence="3 5">
    <name type="scientific">Urochloa decumbens</name>
    <dbReference type="NCBI Taxonomy" id="240449"/>
    <lineage>
        <taxon>Eukaryota</taxon>
        <taxon>Viridiplantae</taxon>
        <taxon>Streptophyta</taxon>
        <taxon>Embryophyta</taxon>
        <taxon>Tracheophyta</taxon>
        <taxon>Spermatophyta</taxon>
        <taxon>Magnoliopsida</taxon>
        <taxon>Liliopsida</taxon>
        <taxon>Poales</taxon>
        <taxon>Poaceae</taxon>
        <taxon>PACMAD clade</taxon>
        <taxon>Panicoideae</taxon>
        <taxon>Panicodae</taxon>
        <taxon>Paniceae</taxon>
        <taxon>Melinidinae</taxon>
        <taxon>Urochloa</taxon>
    </lineage>
</organism>
<dbReference type="InterPro" id="IPR011074">
    <property type="entry name" value="CRAL/TRIO_N_dom"/>
</dbReference>